<dbReference type="InterPro" id="IPR000792">
    <property type="entry name" value="Tscrpt_reg_LuxR_C"/>
</dbReference>
<accession>A0ABQ3IDK2</accession>
<dbReference type="SUPFAM" id="SSF52540">
    <property type="entry name" value="P-loop containing nucleoside triphosphate hydrolases"/>
    <property type="match status" value="1"/>
</dbReference>
<evidence type="ECO:0000313" key="3">
    <source>
        <dbReference type="Proteomes" id="UP000605897"/>
    </source>
</evidence>
<dbReference type="InterPro" id="IPR058852">
    <property type="entry name" value="HTH_77"/>
</dbReference>
<dbReference type="Pfam" id="PF25872">
    <property type="entry name" value="HTH_77"/>
    <property type="match status" value="1"/>
</dbReference>
<gene>
    <name evidence="2" type="ORF">GCM10017786_08090</name>
</gene>
<dbReference type="Gene3D" id="1.10.10.10">
    <property type="entry name" value="Winged helix-like DNA-binding domain superfamily/Winged helix DNA-binding domain"/>
    <property type="match status" value="1"/>
</dbReference>
<dbReference type="Gene3D" id="1.25.40.10">
    <property type="entry name" value="Tetratricopeptide repeat domain"/>
    <property type="match status" value="1"/>
</dbReference>
<evidence type="ECO:0000313" key="2">
    <source>
        <dbReference type="EMBL" id="GHE80378.1"/>
    </source>
</evidence>
<dbReference type="InterPro" id="IPR011990">
    <property type="entry name" value="TPR-like_helical_dom_sf"/>
</dbReference>
<dbReference type="PROSITE" id="PS50043">
    <property type="entry name" value="HTH_LUXR_2"/>
    <property type="match status" value="1"/>
</dbReference>
<sequence length="772" mass="83896">MDEQRASRPTGNLPSLASSFVGRQRELAEVKRRMEASRLLTLTGPGGVGKTRLSVQAGILARRAFPDGVWLVDLAALEDPARLADAVAAALGVKEQSTRLAKEQLAGHLADRHLLMILDNCEHLVVACAGLVDCLLRRAPGLRVLATSRQPLGIPGEQILVVDPLPVPAPGTLPPTDLLARYEAVALLVDRASAVRPEFELTEANSGAVARLCARLDGLPLAIELAATRLRSLSVEQVADRLDDRFHLLARGNPAALSRQQTLRALMDWSYDLCTEPERTLWARLSVFPGEFDLAAVEGICSGSGIDAPAVLDLLDDLVAKSVVAARPDSPRARYRLLETIRQYGRELLARDGQEPALRRRHRDYYLRLAQHSCDTWCGPGQAETLTLLRVERDNLLAALDWSLAEPGEPTAALALMSALRYHWTLGGFLATGRRLFDQVLAASREPAPVRGHALWVAAWIALLQGDRDAAVKWLDECSQIAERHDDDHLRAYVLILSGTAALFAGDPGEAARHFEPGLDLMRQQGDTPALLWGLFQYSVAVSHCEDSARAQAACAEAIRLAEERGETWARSEAMWACGFDQWVAGDKGGAAPDLVREALTLTPNANYVSTVLGIELLAWIAGSRSNHDTAARLLGAASGVWQSLGSTIDAFGPIFSRYSSRAREEAIAHLGDARFRSMFEEGKRDPRDALGLRTEVAVAAGGAGTDTPKLTRRERQVARLITKGLTNKAIATELVLSPRTVEGHVERVFDKIGVTTRAQVAVWMAQHDPES</sequence>
<dbReference type="Gene3D" id="3.40.50.300">
    <property type="entry name" value="P-loop containing nucleotide triphosphate hydrolases"/>
    <property type="match status" value="1"/>
</dbReference>
<dbReference type="SUPFAM" id="SSF48452">
    <property type="entry name" value="TPR-like"/>
    <property type="match status" value="1"/>
</dbReference>
<dbReference type="Proteomes" id="UP000605897">
    <property type="component" value="Unassembled WGS sequence"/>
</dbReference>
<dbReference type="Pfam" id="PF00196">
    <property type="entry name" value="GerE"/>
    <property type="match status" value="1"/>
</dbReference>
<dbReference type="PROSITE" id="PS00622">
    <property type="entry name" value="HTH_LUXR_1"/>
    <property type="match status" value="1"/>
</dbReference>
<dbReference type="PANTHER" id="PTHR47691">
    <property type="entry name" value="REGULATOR-RELATED"/>
    <property type="match status" value="1"/>
</dbReference>
<dbReference type="InterPro" id="IPR016032">
    <property type="entry name" value="Sig_transdc_resp-reg_C-effctor"/>
</dbReference>
<dbReference type="RefSeq" id="WP_191243100.1">
    <property type="nucleotide sequence ID" value="NZ_BNAU01000001.1"/>
</dbReference>
<reference evidence="3" key="1">
    <citation type="journal article" date="2019" name="Int. J. Syst. Evol. Microbiol.">
        <title>The Global Catalogue of Microorganisms (GCM) 10K type strain sequencing project: providing services to taxonomists for standard genome sequencing and annotation.</title>
        <authorList>
            <consortium name="The Broad Institute Genomics Platform"/>
            <consortium name="The Broad Institute Genome Sequencing Center for Infectious Disease"/>
            <person name="Wu L."/>
            <person name="Ma J."/>
        </authorList>
    </citation>
    <scope>NUCLEOTIDE SEQUENCE [LARGE SCALE GENOMIC DNA]</scope>
    <source>
        <strain evidence="3">CGMCC 4.7677</strain>
    </source>
</reference>
<dbReference type="InterPro" id="IPR036388">
    <property type="entry name" value="WH-like_DNA-bd_sf"/>
</dbReference>
<dbReference type="SMART" id="SM00421">
    <property type="entry name" value="HTH_LUXR"/>
    <property type="match status" value="1"/>
</dbReference>
<dbReference type="PANTHER" id="PTHR47691:SF3">
    <property type="entry name" value="HTH-TYPE TRANSCRIPTIONAL REGULATOR RV0890C-RELATED"/>
    <property type="match status" value="1"/>
</dbReference>
<comment type="caution">
    <text evidence="2">The sequence shown here is derived from an EMBL/GenBank/DDBJ whole genome shotgun (WGS) entry which is preliminary data.</text>
</comment>
<dbReference type="InterPro" id="IPR049052">
    <property type="entry name" value="nSTAND1"/>
</dbReference>
<name>A0ABQ3IDK2_9PSEU</name>
<dbReference type="SUPFAM" id="SSF46894">
    <property type="entry name" value="C-terminal effector domain of the bipartite response regulators"/>
    <property type="match status" value="1"/>
</dbReference>
<evidence type="ECO:0000259" key="1">
    <source>
        <dbReference type="PROSITE" id="PS50043"/>
    </source>
</evidence>
<keyword evidence="3" id="KW-1185">Reference proteome</keyword>
<protein>
    <submittedName>
        <fullName evidence="2">LuxR family transcriptional regulator</fullName>
    </submittedName>
</protein>
<dbReference type="PRINTS" id="PR00364">
    <property type="entry name" value="DISEASERSIST"/>
</dbReference>
<dbReference type="EMBL" id="BNAU01000001">
    <property type="protein sequence ID" value="GHE80378.1"/>
    <property type="molecule type" value="Genomic_DNA"/>
</dbReference>
<dbReference type="Pfam" id="PF20703">
    <property type="entry name" value="nSTAND1"/>
    <property type="match status" value="1"/>
</dbReference>
<dbReference type="PRINTS" id="PR00038">
    <property type="entry name" value="HTHLUXR"/>
</dbReference>
<dbReference type="CDD" id="cd06170">
    <property type="entry name" value="LuxR_C_like"/>
    <property type="match status" value="1"/>
</dbReference>
<feature type="domain" description="HTH luxR-type" evidence="1">
    <location>
        <begin position="704"/>
        <end position="769"/>
    </location>
</feature>
<proteinExistence type="predicted"/>
<organism evidence="2 3">
    <name type="scientific">Amycolatopsis deserti</name>
    <dbReference type="NCBI Taxonomy" id="185696"/>
    <lineage>
        <taxon>Bacteria</taxon>
        <taxon>Bacillati</taxon>
        <taxon>Actinomycetota</taxon>
        <taxon>Actinomycetes</taxon>
        <taxon>Pseudonocardiales</taxon>
        <taxon>Pseudonocardiaceae</taxon>
        <taxon>Amycolatopsis</taxon>
    </lineage>
</organism>
<dbReference type="InterPro" id="IPR027417">
    <property type="entry name" value="P-loop_NTPase"/>
</dbReference>